<evidence type="ECO:0000313" key="4">
    <source>
        <dbReference type="EMBL" id="WNZ24487.1"/>
    </source>
</evidence>
<evidence type="ECO:0000256" key="2">
    <source>
        <dbReference type="ARBA" id="ARBA00023239"/>
    </source>
</evidence>
<dbReference type="GO" id="GO:0017006">
    <property type="term" value="P:protein-tetrapyrrole linkage"/>
    <property type="evidence" value="ECO:0007669"/>
    <property type="project" value="UniProtKB-UniRule"/>
</dbReference>
<dbReference type="AlphaFoldDB" id="A0AA96WE05"/>
<reference evidence="4" key="1">
    <citation type="submission" date="2020-05" db="EMBL/GenBank/DDBJ databases">
        <authorList>
            <person name="Zhu T."/>
            <person name="Keshari N."/>
            <person name="Lu X."/>
        </authorList>
    </citation>
    <scope>NUCLEOTIDE SEQUENCE</scope>
    <source>
        <strain evidence="4">NK1-12</strain>
    </source>
</reference>
<sequence length="185" mass="20152">MNITEFFQQSVGKWVSQRSSHHLLQNQTENAKSDLMVEALAQDDPAVMQLCQQLGVDPAQVLCSLKMNWNGIVDRNPKPQVGSSLLVIVPDAADSNQGKLLRQASNSPKPMMGRYEMGDDEVLTLTSEAGDLYAEERIWFANPNFRLRTSAVKRNGNYTSAAFCSEIRLGGAAPAAKPAAAEAAN</sequence>
<accession>A0AA96WE05</accession>
<evidence type="ECO:0000256" key="1">
    <source>
        <dbReference type="ARBA" id="ARBA00010681"/>
    </source>
</evidence>
<dbReference type="CDD" id="cd16339">
    <property type="entry name" value="CpcS"/>
    <property type="match status" value="1"/>
</dbReference>
<dbReference type="GO" id="GO:0016829">
    <property type="term" value="F:lyase activity"/>
    <property type="evidence" value="ECO:0007669"/>
    <property type="project" value="UniProtKB-KW"/>
</dbReference>
<comment type="function">
    <text evidence="3">Covalently attaches a chromophore to Cys residue(s) of phycobiliproteins.</text>
</comment>
<proteinExistence type="inferred from homology"/>
<dbReference type="EC" id="4.-.-.-" evidence="3"/>
<dbReference type="HAMAP" id="MF_01459">
    <property type="entry name" value="Chrphore_lyase_CpxS"/>
    <property type="match status" value="1"/>
</dbReference>
<dbReference type="Pfam" id="PF09367">
    <property type="entry name" value="CpeS"/>
    <property type="match status" value="1"/>
</dbReference>
<comment type="similarity">
    <text evidence="1 3">Belongs to the CpcS/CpeS biliprotein lyase family.</text>
</comment>
<dbReference type="InterPro" id="IPR012674">
    <property type="entry name" value="Calycin"/>
</dbReference>
<name>A0AA96WE05_9CYAN</name>
<organism evidence="4">
    <name type="scientific">Leptolyngbya sp. NK1-12</name>
    <dbReference type="NCBI Taxonomy" id="2547451"/>
    <lineage>
        <taxon>Bacteria</taxon>
        <taxon>Bacillati</taxon>
        <taxon>Cyanobacteriota</taxon>
        <taxon>Cyanophyceae</taxon>
        <taxon>Leptolyngbyales</taxon>
        <taxon>Leptolyngbyaceae</taxon>
        <taxon>Leptolyngbya group</taxon>
        <taxon>Leptolyngbya</taxon>
    </lineage>
</organism>
<dbReference type="Gene3D" id="2.40.128.20">
    <property type="match status" value="1"/>
</dbReference>
<evidence type="ECO:0000256" key="3">
    <source>
        <dbReference type="HAMAP-Rule" id="MF_01459"/>
    </source>
</evidence>
<dbReference type="RefSeq" id="WP_316430306.1">
    <property type="nucleotide sequence ID" value="NZ_CP053586.1"/>
</dbReference>
<protein>
    <recommendedName>
        <fullName evidence="3">Chromophore lyase CpcS/CpeS</fullName>
        <ecNumber evidence="3">4.-.-.-</ecNumber>
    </recommendedName>
</protein>
<dbReference type="InterPro" id="IPR018536">
    <property type="entry name" value="CpcS/CpeS"/>
</dbReference>
<keyword evidence="2 3" id="KW-0456">Lyase</keyword>
<gene>
    <name evidence="3" type="primary">cpcS</name>
    <name evidence="4" type="ORF">HJG54_17585</name>
</gene>
<dbReference type="EMBL" id="CP053586">
    <property type="protein sequence ID" value="WNZ24487.1"/>
    <property type="molecule type" value="Genomic_DNA"/>
</dbReference>